<dbReference type="EMBL" id="GBXM01064052">
    <property type="protein sequence ID" value="JAH44525.1"/>
    <property type="molecule type" value="Transcribed_RNA"/>
</dbReference>
<proteinExistence type="predicted"/>
<name>A0A0E9SV52_ANGAN</name>
<sequence length="31" mass="3583">MYHVSGVIYLVKNEERCFGALVKTNIWHTSS</sequence>
<protein>
    <submittedName>
        <fullName evidence="1">Uncharacterized protein</fullName>
    </submittedName>
</protein>
<reference evidence="1" key="1">
    <citation type="submission" date="2014-11" db="EMBL/GenBank/DDBJ databases">
        <authorList>
            <person name="Amaro Gonzalez C."/>
        </authorList>
    </citation>
    <scope>NUCLEOTIDE SEQUENCE</scope>
</reference>
<organism evidence="1">
    <name type="scientific">Anguilla anguilla</name>
    <name type="common">European freshwater eel</name>
    <name type="synonym">Muraena anguilla</name>
    <dbReference type="NCBI Taxonomy" id="7936"/>
    <lineage>
        <taxon>Eukaryota</taxon>
        <taxon>Metazoa</taxon>
        <taxon>Chordata</taxon>
        <taxon>Craniata</taxon>
        <taxon>Vertebrata</taxon>
        <taxon>Euteleostomi</taxon>
        <taxon>Actinopterygii</taxon>
        <taxon>Neopterygii</taxon>
        <taxon>Teleostei</taxon>
        <taxon>Anguilliformes</taxon>
        <taxon>Anguillidae</taxon>
        <taxon>Anguilla</taxon>
    </lineage>
</organism>
<dbReference type="AlphaFoldDB" id="A0A0E9SV52"/>
<accession>A0A0E9SV52</accession>
<reference evidence="1" key="2">
    <citation type="journal article" date="2015" name="Fish Shellfish Immunol.">
        <title>Early steps in the European eel (Anguilla anguilla)-Vibrio vulnificus interaction in the gills: Role of the RtxA13 toxin.</title>
        <authorList>
            <person name="Callol A."/>
            <person name="Pajuelo D."/>
            <person name="Ebbesson L."/>
            <person name="Teles M."/>
            <person name="MacKenzie S."/>
            <person name="Amaro C."/>
        </authorList>
    </citation>
    <scope>NUCLEOTIDE SEQUENCE</scope>
</reference>
<evidence type="ECO:0000313" key="1">
    <source>
        <dbReference type="EMBL" id="JAH44525.1"/>
    </source>
</evidence>